<evidence type="ECO:0000256" key="1">
    <source>
        <dbReference type="SAM" id="Phobius"/>
    </source>
</evidence>
<evidence type="ECO:0000313" key="2">
    <source>
        <dbReference type="EMBL" id="TQV68758.1"/>
    </source>
</evidence>
<gene>
    <name evidence="2" type="ORF">FIL88_04030</name>
</gene>
<protein>
    <submittedName>
        <fullName evidence="2">Carboxylesterase</fullName>
    </submittedName>
</protein>
<keyword evidence="1" id="KW-0812">Transmembrane</keyword>
<accession>A0A545SUW8</accession>
<dbReference type="AlphaFoldDB" id="A0A545SUW8"/>
<keyword evidence="1" id="KW-0472">Membrane</keyword>
<proteinExistence type="predicted"/>
<organism evidence="2 3">
    <name type="scientific">Aliiroseovarius halocynthiae</name>
    <dbReference type="NCBI Taxonomy" id="985055"/>
    <lineage>
        <taxon>Bacteria</taxon>
        <taxon>Pseudomonadati</taxon>
        <taxon>Pseudomonadota</taxon>
        <taxon>Alphaproteobacteria</taxon>
        <taxon>Rhodobacterales</taxon>
        <taxon>Paracoccaceae</taxon>
        <taxon>Aliiroseovarius</taxon>
    </lineage>
</organism>
<dbReference type="Pfam" id="PF11351">
    <property type="entry name" value="GTA_holin_3TM"/>
    <property type="match status" value="1"/>
</dbReference>
<dbReference type="RefSeq" id="WP_142852509.1">
    <property type="nucleotide sequence ID" value="NZ_FXWW01000001.1"/>
</dbReference>
<dbReference type="Proteomes" id="UP000315816">
    <property type="component" value="Unassembled WGS sequence"/>
</dbReference>
<sequence length="202" mass="21926">MGLMGGVFNVLFGGRGNVVRETAEVFRENAEAASARDAGLQMAAIEAFAAEFAHARKGWFDRFMDGLNRVPRPALALSTLGLFAAAMVDPVWFAARMQGVALVPEPLWWLMGAIVSFYFGARQQVKGQEFQRSIAEVLIKANGLRAASDDPLEVPQAAVQIPEGAITHAVKEDNVPREVVRGSVDVTGNAALKDWMDRRNGK</sequence>
<name>A0A545SUW8_9RHOB</name>
<feature type="transmembrane region" description="Helical" evidence="1">
    <location>
        <begin position="74"/>
        <end position="95"/>
    </location>
</feature>
<comment type="caution">
    <text evidence="2">The sequence shown here is derived from an EMBL/GenBank/DDBJ whole genome shotgun (WGS) entry which is preliminary data.</text>
</comment>
<dbReference type="EMBL" id="VICH01000004">
    <property type="protein sequence ID" value="TQV68758.1"/>
    <property type="molecule type" value="Genomic_DNA"/>
</dbReference>
<dbReference type="InterPro" id="IPR021497">
    <property type="entry name" value="GTA_holin_3TM"/>
</dbReference>
<keyword evidence="1" id="KW-1133">Transmembrane helix</keyword>
<dbReference type="OrthoDB" id="7355053at2"/>
<reference evidence="2 3" key="1">
    <citation type="submission" date="2019-06" db="EMBL/GenBank/DDBJ databases">
        <title>A novel species of marine bacteria.</title>
        <authorList>
            <person name="Wang Y."/>
        </authorList>
    </citation>
    <scope>NUCLEOTIDE SEQUENCE [LARGE SCALE GENOMIC DNA]</scope>
    <source>
        <strain evidence="2 3">MA1-10</strain>
    </source>
</reference>
<feature type="transmembrane region" description="Helical" evidence="1">
    <location>
        <begin position="107"/>
        <end position="125"/>
    </location>
</feature>
<evidence type="ECO:0000313" key="3">
    <source>
        <dbReference type="Proteomes" id="UP000315816"/>
    </source>
</evidence>
<keyword evidence="3" id="KW-1185">Reference proteome</keyword>